<gene>
    <name evidence="3" type="ORF">KP509_28G025500</name>
</gene>
<dbReference type="AlphaFoldDB" id="A0A8T2RCN5"/>
<evidence type="ECO:0000256" key="2">
    <source>
        <dbReference type="SAM" id="Phobius"/>
    </source>
</evidence>
<keyword evidence="1" id="KW-0150">Chloroplast</keyword>
<keyword evidence="2" id="KW-1133">Transmembrane helix</keyword>
<sequence length="391" mass="45619">MRRTEPDQSKLFIGAVPFHDGKSSLKVTPQKWLHKRSNCLWKFIILASLSFCGIYICISVAEKSVMQPKRLLTSVIASNNTQAIVPCPKLNAVYKSPLHYPHPNTSYRDACSCMPMHYFVIFSMQRSGSGWFVTLLNSHPNITSHGELFIDENRRDSVLKITRTLDFVYDVDWVRSAYEKDCTAAVGLKWMLKQGVTEYKREVAAYLKSKSVSIIFLFRKNILRQYISNLANIFDQETRKLNGEHLAHVKTEEEVHARHIYWLTRNILKKMVIHFLVLWMQAKVLAEYRPVVDRASLMNFLERSEESMNDATDFFKDIRHMTIYYEDLVANPTKELKRAQEFLGVKPIRLVSKHVKIHTRPLNEQIDNWDDLVPFLKGTRHEIYLTGNDYN</sequence>
<evidence type="ECO:0000313" key="3">
    <source>
        <dbReference type="EMBL" id="KAH7293428.1"/>
    </source>
</evidence>
<comment type="caution">
    <text evidence="3">The sequence shown here is derived from an EMBL/GenBank/DDBJ whole genome shotgun (WGS) entry which is preliminary data.</text>
</comment>
<dbReference type="SUPFAM" id="SSF52540">
    <property type="entry name" value="P-loop containing nucleoside triphosphate hydrolases"/>
    <property type="match status" value="1"/>
</dbReference>
<dbReference type="PANTHER" id="PTHR32175:SF26">
    <property type="entry name" value="PROTEIN, PUTATIVE, EXPRESSED-RELATED"/>
    <property type="match status" value="1"/>
</dbReference>
<accession>A0A8T2RCN5</accession>
<protein>
    <recommendedName>
        <fullName evidence="5">Sulfotransferase</fullName>
    </recommendedName>
</protein>
<dbReference type="Pfam" id="PF13469">
    <property type="entry name" value="Sulfotransfer_3"/>
    <property type="match status" value="1"/>
</dbReference>
<keyword evidence="1" id="KW-0934">Plastid</keyword>
<dbReference type="EMBL" id="CM035433">
    <property type="protein sequence ID" value="KAH7293428.1"/>
    <property type="molecule type" value="Genomic_DNA"/>
</dbReference>
<evidence type="ECO:0000313" key="4">
    <source>
        <dbReference type="Proteomes" id="UP000825935"/>
    </source>
</evidence>
<keyword evidence="2" id="KW-0472">Membrane</keyword>
<keyword evidence="4" id="KW-1185">Reference proteome</keyword>
<dbReference type="Gene3D" id="3.40.50.300">
    <property type="entry name" value="P-loop containing nucleotide triphosphate hydrolases"/>
    <property type="match status" value="1"/>
</dbReference>
<evidence type="ECO:0000256" key="1">
    <source>
        <dbReference type="ARBA" id="ARBA00022528"/>
    </source>
</evidence>
<organism evidence="3 4">
    <name type="scientific">Ceratopteris richardii</name>
    <name type="common">Triangle waterfern</name>
    <dbReference type="NCBI Taxonomy" id="49495"/>
    <lineage>
        <taxon>Eukaryota</taxon>
        <taxon>Viridiplantae</taxon>
        <taxon>Streptophyta</taxon>
        <taxon>Embryophyta</taxon>
        <taxon>Tracheophyta</taxon>
        <taxon>Polypodiopsida</taxon>
        <taxon>Polypodiidae</taxon>
        <taxon>Polypodiales</taxon>
        <taxon>Pteridineae</taxon>
        <taxon>Pteridaceae</taxon>
        <taxon>Parkerioideae</taxon>
        <taxon>Ceratopteris</taxon>
    </lineage>
</organism>
<proteinExistence type="predicted"/>
<dbReference type="InterPro" id="IPR027417">
    <property type="entry name" value="P-loop_NTPase"/>
</dbReference>
<reference evidence="3" key="1">
    <citation type="submission" date="2021-08" db="EMBL/GenBank/DDBJ databases">
        <title>WGS assembly of Ceratopteris richardii.</title>
        <authorList>
            <person name="Marchant D.B."/>
            <person name="Chen G."/>
            <person name="Jenkins J."/>
            <person name="Shu S."/>
            <person name="Leebens-Mack J."/>
            <person name="Grimwood J."/>
            <person name="Schmutz J."/>
            <person name="Soltis P."/>
            <person name="Soltis D."/>
            <person name="Chen Z.-H."/>
        </authorList>
    </citation>
    <scope>NUCLEOTIDE SEQUENCE</scope>
    <source>
        <strain evidence="3">Whitten #5841</strain>
        <tissue evidence="3">Leaf</tissue>
    </source>
</reference>
<feature type="transmembrane region" description="Helical" evidence="2">
    <location>
        <begin position="40"/>
        <end position="61"/>
    </location>
</feature>
<dbReference type="Proteomes" id="UP000825935">
    <property type="component" value="Chromosome 28"/>
</dbReference>
<evidence type="ECO:0008006" key="5">
    <source>
        <dbReference type="Google" id="ProtNLM"/>
    </source>
</evidence>
<dbReference type="PANTHER" id="PTHR32175">
    <property type="entry name" value="PROTEIN, PUTATIVE, EXPRESSED-RELATED"/>
    <property type="match status" value="1"/>
</dbReference>
<dbReference type="OrthoDB" id="2015035at2759"/>
<name>A0A8T2RCN5_CERRI</name>
<dbReference type="InterPro" id="IPR052796">
    <property type="entry name" value="Nod_factor_sulfotransferase"/>
</dbReference>
<keyword evidence="2" id="KW-0812">Transmembrane</keyword>